<protein>
    <submittedName>
        <fullName evidence="4">tRNA(Arg) A34 adenosine deaminase TadA</fullName>
    </submittedName>
</protein>
<proteinExistence type="predicted"/>
<dbReference type="PROSITE" id="PS51747">
    <property type="entry name" value="CYT_DCMP_DEAMINASES_2"/>
    <property type="match status" value="1"/>
</dbReference>
<dbReference type="Proteomes" id="UP000198611">
    <property type="component" value="Unassembled WGS sequence"/>
</dbReference>
<keyword evidence="5" id="KW-1185">Reference proteome</keyword>
<dbReference type="PANTHER" id="PTHR11079:SF161">
    <property type="entry name" value="CMP_DCMP-TYPE DEAMINASE DOMAIN-CONTAINING PROTEIN"/>
    <property type="match status" value="1"/>
</dbReference>
<dbReference type="InterPro" id="IPR016192">
    <property type="entry name" value="APOBEC/CMP_deaminase_Zn-bd"/>
</dbReference>
<dbReference type="GO" id="GO:0008270">
    <property type="term" value="F:zinc ion binding"/>
    <property type="evidence" value="ECO:0007669"/>
    <property type="project" value="InterPro"/>
</dbReference>
<dbReference type="RefSeq" id="WP_093428448.1">
    <property type="nucleotide sequence ID" value="NZ_FOMJ01000006.1"/>
</dbReference>
<dbReference type="GO" id="GO:0006152">
    <property type="term" value="P:purine nucleoside catabolic process"/>
    <property type="evidence" value="ECO:0007669"/>
    <property type="project" value="TreeGrafter"/>
</dbReference>
<dbReference type="Pfam" id="PF00383">
    <property type="entry name" value="dCMP_cyt_deam_1"/>
    <property type="match status" value="1"/>
</dbReference>
<dbReference type="PROSITE" id="PS00903">
    <property type="entry name" value="CYT_DCMP_DEAMINASES_1"/>
    <property type="match status" value="1"/>
</dbReference>
<dbReference type="OrthoDB" id="9802676at2"/>
<reference evidence="4 5" key="1">
    <citation type="submission" date="2016-10" db="EMBL/GenBank/DDBJ databases">
        <authorList>
            <person name="de Groot N.N."/>
        </authorList>
    </citation>
    <scope>NUCLEOTIDE SEQUENCE [LARGE SCALE GENOMIC DNA]</scope>
    <source>
        <strain evidence="4 5">HL3</strain>
    </source>
</reference>
<dbReference type="Gene3D" id="3.40.140.10">
    <property type="entry name" value="Cytidine Deaminase, domain 2"/>
    <property type="match status" value="1"/>
</dbReference>
<evidence type="ECO:0000256" key="1">
    <source>
        <dbReference type="ARBA" id="ARBA00022723"/>
    </source>
</evidence>
<accession>A0A1I1T745</accession>
<dbReference type="InterPro" id="IPR002125">
    <property type="entry name" value="CMP_dCMP_dom"/>
</dbReference>
<organism evidence="4 5">
    <name type="scientific">Thiohalospira halophila DSM 15071</name>
    <dbReference type="NCBI Taxonomy" id="1123397"/>
    <lineage>
        <taxon>Bacteria</taxon>
        <taxon>Pseudomonadati</taxon>
        <taxon>Pseudomonadota</taxon>
        <taxon>Gammaproteobacteria</taxon>
        <taxon>Thiohalospirales</taxon>
        <taxon>Thiohalospiraceae</taxon>
        <taxon>Thiohalospira</taxon>
    </lineage>
</organism>
<evidence type="ECO:0000313" key="5">
    <source>
        <dbReference type="Proteomes" id="UP000198611"/>
    </source>
</evidence>
<dbReference type="GO" id="GO:0047974">
    <property type="term" value="F:guanosine deaminase activity"/>
    <property type="evidence" value="ECO:0007669"/>
    <property type="project" value="TreeGrafter"/>
</dbReference>
<evidence type="ECO:0000256" key="2">
    <source>
        <dbReference type="ARBA" id="ARBA00022833"/>
    </source>
</evidence>
<dbReference type="SUPFAM" id="SSF53927">
    <property type="entry name" value="Cytidine deaminase-like"/>
    <property type="match status" value="1"/>
</dbReference>
<feature type="domain" description="CMP/dCMP-type deaminase" evidence="3">
    <location>
        <begin position="27"/>
        <end position="157"/>
    </location>
</feature>
<sequence>MTTEWPAIRIELPSWVDEVVRAHPGPLDDAAAMGLAIALARGVMERGEGGPFGAVVVDAAGNLVAPGMNRVLASGQSWAHAEMIALAIAQRQSGTHDLATAPGAPLTLVTAGEPCAMCLGAIPWSGVSRVVAGAREADIAAAGFDEGDKPAAGLESLGRRGIEVRRDVRRAEAARVLSDYAAAGGPIY</sequence>
<evidence type="ECO:0000259" key="3">
    <source>
        <dbReference type="PROSITE" id="PS51747"/>
    </source>
</evidence>
<dbReference type="CDD" id="cd01285">
    <property type="entry name" value="nucleoside_deaminase"/>
    <property type="match status" value="1"/>
</dbReference>
<dbReference type="AlphaFoldDB" id="A0A1I1T745"/>
<dbReference type="STRING" id="1123397.SAMN05660831_01810"/>
<name>A0A1I1T745_9GAMM</name>
<keyword evidence="2" id="KW-0862">Zinc</keyword>
<gene>
    <name evidence="4" type="ORF">SAMN05660831_01810</name>
</gene>
<keyword evidence="1" id="KW-0479">Metal-binding</keyword>
<dbReference type="EMBL" id="FOMJ01000006">
    <property type="protein sequence ID" value="SFD54412.1"/>
    <property type="molecule type" value="Genomic_DNA"/>
</dbReference>
<dbReference type="PANTHER" id="PTHR11079">
    <property type="entry name" value="CYTOSINE DEAMINASE FAMILY MEMBER"/>
    <property type="match status" value="1"/>
</dbReference>
<dbReference type="InterPro" id="IPR016193">
    <property type="entry name" value="Cytidine_deaminase-like"/>
</dbReference>
<evidence type="ECO:0000313" key="4">
    <source>
        <dbReference type="EMBL" id="SFD54412.1"/>
    </source>
</evidence>